<dbReference type="AlphaFoldDB" id="A0A1I1K2Y9"/>
<gene>
    <name evidence="1" type="ORF">SAMN05421842_104169</name>
</gene>
<dbReference type="Pfam" id="PF14879">
    <property type="entry name" value="DUF4489"/>
    <property type="match status" value="1"/>
</dbReference>
<dbReference type="EMBL" id="FOMG01000004">
    <property type="protein sequence ID" value="SFC51980.1"/>
    <property type="molecule type" value="Genomic_DNA"/>
</dbReference>
<sequence length="203" mass="21567">MNIISENEKSLENYMDHEEHCHSCEPKHCHSCEPKHCHSCEPKHCHSCVVCETRHSCACEPGRALLRCSCGLAGPLPILGTAGLIPTTPISVGSVSIDTTRMCNPSVLISATFQINTPIAILSNLTFRVVKCVNGCTQPVGGSFTFSNAVEALSSESFSFKFCDSTECCGCATYSVEISSATLLQAGTTVSGTITALAVENLC</sequence>
<dbReference type="RefSeq" id="WP_242943287.1">
    <property type="nucleotide sequence ID" value="NZ_FOMG01000004.1"/>
</dbReference>
<dbReference type="STRING" id="119641.SAMN05421842_104169"/>
<keyword evidence="2" id="KW-1185">Reference proteome</keyword>
<dbReference type="InterPro" id="IPR027972">
    <property type="entry name" value="DUF4489"/>
</dbReference>
<organism evidence="1 2">
    <name type="scientific">Clostridium uliginosum</name>
    <dbReference type="NCBI Taxonomy" id="119641"/>
    <lineage>
        <taxon>Bacteria</taxon>
        <taxon>Bacillati</taxon>
        <taxon>Bacillota</taxon>
        <taxon>Clostridia</taxon>
        <taxon>Eubacteriales</taxon>
        <taxon>Clostridiaceae</taxon>
        <taxon>Clostridium</taxon>
    </lineage>
</organism>
<evidence type="ECO:0000313" key="2">
    <source>
        <dbReference type="Proteomes" id="UP000199263"/>
    </source>
</evidence>
<accession>A0A1I1K2Y9</accession>
<evidence type="ECO:0000313" key="1">
    <source>
        <dbReference type="EMBL" id="SFC51980.1"/>
    </source>
</evidence>
<reference evidence="1 2" key="1">
    <citation type="submission" date="2016-10" db="EMBL/GenBank/DDBJ databases">
        <authorList>
            <person name="de Groot N.N."/>
        </authorList>
    </citation>
    <scope>NUCLEOTIDE SEQUENCE [LARGE SCALE GENOMIC DNA]</scope>
    <source>
        <strain evidence="1 2">DSM 12992</strain>
    </source>
</reference>
<dbReference type="Proteomes" id="UP000199263">
    <property type="component" value="Unassembled WGS sequence"/>
</dbReference>
<evidence type="ECO:0008006" key="3">
    <source>
        <dbReference type="Google" id="ProtNLM"/>
    </source>
</evidence>
<protein>
    <recommendedName>
        <fullName evidence="3">DUF4489 domain-containing protein</fullName>
    </recommendedName>
</protein>
<name>A0A1I1K2Y9_9CLOT</name>
<proteinExistence type="predicted"/>